<evidence type="ECO:0000313" key="1">
    <source>
        <dbReference type="EMBL" id="CBJ81377.1"/>
    </source>
</evidence>
<dbReference type="KEGG" id="xbo:XBJ1_2251"/>
<protein>
    <submittedName>
        <fullName evidence="1">Uncharacterized protein</fullName>
    </submittedName>
</protein>
<evidence type="ECO:0000313" key="2">
    <source>
        <dbReference type="Proteomes" id="UP000002045"/>
    </source>
</evidence>
<sequence length="46" mass="5534">MKEKHGNIPWDFFRLAKKQWEYNDGYFTQFNGNSNTSSGWIFVLCQ</sequence>
<dbReference type="HOGENOM" id="CLU_3190796_0_0_6"/>
<reference evidence="1 2" key="1">
    <citation type="journal article" date="2011" name="PLoS ONE">
        <title>The entomopathogenic bacterial endosymbionts xenorhabdus and photorhabdus: convergent lifestyles from divergent genomes.</title>
        <authorList>
            <person name="Chaston J.M."/>
            <person name="Suen G."/>
            <person name="Tucker S.L."/>
            <person name="Andersen A.W."/>
            <person name="Bhasin A."/>
            <person name="Bode E."/>
            <person name="Bode H.B."/>
            <person name="Brachmann A.O."/>
            <person name="Cowles C.E."/>
            <person name="Cowles K.N."/>
            <person name="Darby C."/>
            <person name="de Leon L."/>
            <person name="Drace K."/>
            <person name="Du Z."/>
            <person name="Givaudan A."/>
            <person name="Herbert Tran E.E."/>
            <person name="Jewell K.A."/>
            <person name="Knack J.J."/>
            <person name="Krasomil-Osterfeld K.C."/>
            <person name="Kukor R."/>
            <person name="Lanois A."/>
            <person name="Latreille P."/>
            <person name="Leimgruber N.K."/>
            <person name="Lipke C.M."/>
            <person name="Liu R."/>
            <person name="Lu X."/>
            <person name="Martens E.C."/>
            <person name="Marri P.R."/>
            <person name="Medigue C."/>
            <person name="Menard M.L."/>
            <person name="Miller N.M."/>
            <person name="Morales-Soto N."/>
            <person name="Norton S."/>
            <person name="Ogier J.C."/>
            <person name="Orchard S.S."/>
            <person name="Park D."/>
            <person name="Park Y."/>
            <person name="Qurollo B.A."/>
            <person name="Sugar D.R."/>
            <person name="Richards G.R."/>
            <person name="Rouy Z."/>
            <person name="Slominski B."/>
            <person name="Slominski K."/>
            <person name="Snyder H."/>
            <person name="Tjaden B.C."/>
            <person name="van der Hoeven R."/>
            <person name="Welch R.D."/>
            <person name="Wheeler C."/>
            <person name="Xiang B."/>
            <person name="Barbazuk B."/>
            <person name="Gaudriault S."/>
            <person name="Goodner B."/>
            <person name="Slater S.C."/>
            <person name="Forst S."/>
            <person name="Goldman B.S."/>
            <person name="Goodrich-Blair H."/>
        </authorList>
    </citation>
    <scope>NUCLEOTIDE SEQUENCE [LARGE SCALE GENOMIC DNA]</scope>
    <source>
        <strain evidence="1 2">SS-2004</strain>
    </source>
</reference>
<organism evidence="1 2">
    <name type="scientific">Xenorhabdus bovienii (strain SS-2004)</name>
    <name type="common">Xenorhabdus nematophila subsp. bovienii</name>
    <dbReference type="NCBI Taxonomy" id="406818"/>
    <lineage>
        <taxon>Bacteria</taxon>
        <taxon>Pseudomonadati</taxon>
        <taxon>Pseudomonadota</taxon>
        <taxon>Gammaproteobacteria</taxon>
        <taxon>Enterobacterales</taxon>
        <taxon>Morganellaceae</taxon>
        <taxon>Xenorhabdus</taxon>
    </lineage>
</organism>
<dbReference type="Proteomes" id="UP000002045">
    <property type="component" value="Chromosome"/>
</dbReference>
<proteinExistence type="predicted"/>
<dbReference type="EMBL" id="FN667741">
    <property type="protein sequence ID" value="CBJ81377.1"/>
    <property type="molecule type" value="Genomic_DNA"/>
</dbReference>
<name>D3V227_XENBS</name>
<gene>
    <name evidence="1" type="ordered locus">XBJ1_2251</name>
</gene>
<accession>D3V227</accession>
<dbReference type="AlphaFoldDB" id="D3V227"/>